<name>A0A9Q5X7S0_9BACT</name>
<dbReference type="Proteomes" id="UP001213646">
    <property type="component" value="Unassembled WGS sequence"/>
</dbReference>
<sequence length="194" mass="22460">MKNLIYSLFLFVSFYCTGQDSIRVAGYGSMSNLPPQPSKKGEIAHFEFSHLQKNTTLEVTLWCFKESFENISKTVILHEQLNIKENPRVDIIIQKNKINQIEICCNFIGKFFSGHPLRSDTTITSYIIKSLPRTKEKVVPVMLFIEKGNPIGNSILDKITNLHEFEIDKDKRILKELFSYSSSFKILTYQLKEK</sequence>
<dbReference type="RefSeq" id="WP_087375543.1">
    <property type="nucleotide sequence ID" value="NZ_CALEGY010000011.1"/>
</dbReference>
<evidence type="ECO:0000313" key="2">
    <source>
        <dbReference type="EMBL" id="OUO04339.1"/>
    </source>
</evidence>
<evidence type="ECO:0000313" key="1">
    <source>
        <dbReference type="EMBL" id="MDC7150317.1"/>
    </source>
</evidence>
<evidence type="ECO:0000313" key="3">
    <source>
        <dbReference type="Proteomes" id="UP000195975"/>
    </source>
</evidence>
<dbReference type="AlphaFoldDB" id="A0A9Q5X7S0"/>
<proteinExistence type="predicted"/>
<organism evidence="2 3">
    <name type="scientific">Parabacteroides johnsonii</name>
    <dbReference type="NCBI Taxonomy" id="387661"/>
    <lineage>
        <taxon>Bacteria</taxon>
        <taxon>Pseudomonadati</taxon>
        <taxon>Bacteroidota</taxon>
        <taxon>Bacteroidia</taxon>
        <taxon>Bacteroidales</taxon>
        <taxon>Tannerellaceae</taxon>
        <taxon>Parabacteroides</taxon>
    </lineage>
</organism>
<accession>A0A9Q5X7S0</accession>
<dbReference type="Proteomes" id="UP000195975">
    <property type="component" value="Unassembled WGS sequence"/>
</dbReference>
<reference evidence="3" key="1">
    <citation type="submission" date="2017-04" db="EMBL/GenBank/DDBJ databases">
        <title>Function of individual gut microbiota members based on whole genome sequencing of pure cultures obtained from chicken caecum.</title>
        <authorList>
            <person name="Medvecky M."/>
            <person name="Cejkova D."/>
            <person name="Polansky O."/>
            <person name="Karasova D."/>
            <person name="Kubasova T."/>
            <person name="Cizek A."/>
            <person name="Rychlik I."/>
        </authorList>
    </citation>
    <scope>NUCLEOTIDE SEQUENCE [LARGE SCALE GENOMIC DNA]</scope>
    <source>
        <strain evidence="3">An42</strain>
    </source>
</reference>
<reference evidence="1" key="3">
    <citation type="submission" date="2023-01" db="EMBL/GenBank/DDBJ databases">
        <title>Exploring GABA producing Bacteroides strains toward improving mental health.</title>
        <authorList>
            <person name="Yousuf B."/>
            <person name="Bouhlel N.E."/>
            <person name="Mottawea W."/>
            <person name="Hammami R."/>
        </authorList>
    </citation>
    <scope>NUCLEOTIDE SEQUENCE</scope>
    <source>
        <strain evidence="1">UO.H1047</strain>
    </source>
</reference>
<reference evidence="2" key="2">
    <citation type="journal article" date="2018" name="BMC Genomics">
        <title>Whole genome sequencing and function prediction of 133 gut anaerobes isolated from chicken caecum in pure cultures.</title>
        <authorList>
            <person name="Medvecky M."/>
            <person name="Cejkova D."/>
            <person name="Polansky O."/>
            <person name="Karasova D."/>
            <person name="Kubasova T."/>
            <person name="Cizek A."/>
            <person name="Rychlik I."/>
        </authorList>
    </citation>
    <scope>NUCLEOTIDE SEQUENCE</scope>
    <source>
        <strain evidence="2">An42</strain>
    </source>
</reference>
<dbReference type="EMBL" id="JAQPYX010000115">
    <property type="protein sequence ID" value="MDC7150317.1"/>
    <property type="molecule type" value="Genomic_DNA"/>
</dbReference>
<protein>
    <submittedName>
        <fullName evidence="2">Uncharacterized protein</fullName>
    </submittedName>
</protein>
<gene>
    <name evidence="2" type="ORF">B5F96_12880</name>
    <name evidence="1" type="ORF">PQG89_12930</name>
</gene>
<dbReference type="EMBL" id="NFIJ01000014">
    <property type="protein sequence ID" value="OUO04339.1"/>
    <property type="molecule type" value="Genomic_DNA"/>
</dbReference>
<comment type="caution">
    <text evidence="2">The sequence shown here is derived from an EMBL/GenBank/DDBJ whole genome shotgun (WGS) entry which is preliminary data.</text>
</comment>